<dbReference type="PANTHER" id="PTHR30570:SF1">
    <property type="entry name" value="PHOSPHATE-BINDING PROTEIN PSTS"/>
    <property type="match status" value="1"/>
</dbReference>
<feature type="chain" id="PRO_5046586432" evidence="2">
    <location>
        <begin position="21"/>
        <end position="276"/>
    </location>
</feature>
<sequence>MKKILLGFVSLSLCASALMAENIYPISREMGSGTRGAFVEIFEVHREVKGKKIDATSKSAEVTNSTGVMITSVSNSKNSIGYISLGSLNDKVKAVSIDGKAPSVENIQNKSYVISRPFHIVTKGDRNPLLSDFISYILSTDAKAVVEKAGYISNASAPYTGNKPSGKVVIAGSSSVTPLMEKLKESYAKINPNATIEIQQSDSTTGVNSVVEGIADLGMVSREIKESESKKGISYEILAIDGLAIIVNKENPISSLSKEQVRDIFLGNITTWDKVK</sequence>
<keyword evidence="1 2" id="KW-0732">Signal</keyword>
<organism evidence="4 5">
    <name type="scientific">Helicobacter ibis</name>
    <dbReference type="NCBI Taxonomy" id="2962633"/>
    <lineage>
        <taxon>Bacteria</taxon>
        <taxon>Pseudomonadati</taxon>
        <taxon>Campylobacterota</taxon>
        <taxon>Epsilonproteobacteria</taxon>
        <taxon>Campylobacterales</taxon>
        <taxon>Helicobacteraceae</taxon>
        <taxon>Helicobacter</taxon>
    </lineage>
</organism>
<dbReference type="Proteomes" id="UP001210261">
    <property type="component" value="Unassembled WGS sequence"/>
</dbReference>
<keyword evidence="5" id="KW-1185">Reference proteome</keyword>
<dbReference type="EMBL" id="JAQHXR010000001">
    <property type="protein sequence ID" value="MDA3968168.1"/>
    <property type="molecule type" value="Genomic_DNA"/>
</dbReference>
<proteinExistence type="predicted"/>
<evidence type="ECO:0000313" key="4">
    <source>
        <dbReference type="EMBL" id="MDA3968168.1"/>
    </source>
</evidence>
<dbReference type="InterPro" id="IPR024370">
    <property type="entry name" value="PBP_domain"/>
</dbReference>
<protein>
    <submittedName>
        <fullName evidence="4">Substrate-binding domain-containing protein</fullName>
    </submittedName>
</protein>
<evidence type="ECO:0000313" key="5">
    <source>
        <dbReference type="Proteomes" id="UP001210261"/>
    </source>
</evidence>
<dbReference type="InterPro" id="IPR050811">
    <property type="entry name" value="Phosphate_ABC_transporter"/>
</dbReference>
<feature type="domain" description="PBP" evidence="3">
    <location>
        <begin position="158"/>
        <end position="273"/>
    </location>
</feature>
<dbReference type="Pfam" id="PF12849">
    <property type="entry name" value="PBP_like_2"/>
    <property type="match status" value="2"/>
</dbReference>
<dbReference type="Gene3D" id="3.40.190.10">
    <property type="entry name" value="Periplasmic binding protein-like II"/>
    <property type="match status" value="4"/>
</dbReference>
<dbReference type="SUPFAM" id="SSF53850">
    <property type="entry name" value="Periplasmic binding protein-like II"/>
    <property type="match status" value="2"/>
</dbReference>
<evidence type="ECO:0000256" key="2">
    <source>
        <dbReference type="SAM" id="SignalP"/>
    </source>
</evidence>
<accession>A0ABT4VBT6</accession>
<evidence type="ECO:0000256" key="1">
    <source>
        <dbReference type="ARBA" id="ARBA00022729"/>
    </source>
</evidence>
<feature type="domain" description="PBP" evidence="3">
    <location>
        <begin position="20"/>
        <end position="140"/>
    </location>
</feature>
<gene>
    <name evidence="4" type="ORF">PF021_00585</name>
</gene>
<name>A0ABT4VBT6_9HELI</name>
<dbReference type="PANTHER" id="PTHR30570">
    <property type="entry name" value="PERIPLASMIC PHOSPHATE BINDING COMPONENT OF PHOSPHATE ABC TRANSPORTER"/>
    <property type="match status" value="1"/>
</dbReference>
<evidence type="ECO:0000259" key="3">
    <source>
        <dbReference type="Pfam" id="PF12849"/>
    </source>
</evidence>
<dbReference type="RefSeq" id="WP_271020465.1">
    <property type="nucleotide sequence ID" value="NZ_JAQHXR010000001.1"/>
</dbReference>
<comment type="caution">
    <text evidence="4">The sequence shown here is derived from an EMBL/GenBank/DDBJ whole genome shotgun (WGS) entry which is preliminary data.</text>
</comment>
<feature type="signal peptide" evidence="2">
    <location>
        <begin position="1"/>
        <end position="20"/>
    </location>
</feature>
<reference evidence="4 5" key="1">
    <citation type="submission" date="2023-01" db="EMBL/GenBank/DDBJ databases">
        <title>Description of Helicobacter ibis sp. nov. isolated from faecal droppings of black-faced ibis (Theristicus melanopis).</title>
        <authorList>
            <person name="Lopez-Cantillo M."/>
            <person name="Vidal-Veuthey B."/>
            <person name="Mella A."/>
            <person name="De La Haba R."/>
            <person name="Collado L."/>
        </authorList>
    </citation>
    <scope>NUCLEOTIDE SEQUENCE [LARGE SCALE GENOMIC DNA]</scope>
    <source>
        <strain evidence="4 5">A82</strain>
    </source>
</reference>